<reference evidence="6" key="1">
    <citation type="submission" date="2023-11" db="EMBL/GenBank/DDBJ databases">
        <authorList>
            <person name="Alioto T."/>
            <person name="Alioto T."/>
            <person name="Gomez Garrido J."/>
        </authorList>
    </citation>
    <scope>NUCLEOTIDE SEQUENCE</scope>
</reference>
<dbReference type="SUPFAM" id="SSF55874">
    <property type="entry name" value="ATPase domain of HSP90 chaperone/DNA topoisomerase II/histidine kinase"/>
    <property type="match status" value="1"/>
</dbReference>
<dbReference type="InterPro" id="IPR011006">
    <property type="entry name" value="CheY-like_superfamily"/>
</dbReference>
<dbReference type="SMART" id="SM00387">
    <property type="entry name" value="HATPase_c"/>
    <property type="match status" value="1"/>
</dbReference>
<dbReference type="PROSITE" id="PS50110">
    <property type="entry name" value="RESPONSE_REGULATORY"/>
    <property type="match status" value="1"/>
</dbReference>
<dbReference type="PANTHER" id="PTHR43719:SF60">
    <property type="entry name" value="HISTIDINE KINASE G2"/>
    <property type="match status" value="1"/>
</dbReference>
<sequence>MRDPSPASETGPPTSHQPSPDPLPDILQAHITTVTSLPYPAAVLWGEDHAIFYNAAWEAAGGIPGQGQGHPSRGSLSNDTKTTLRSVYQQGLPKEISTRDLLRTKSSGSTSDQTTTAIASPLRQPDESQVRGILLQLLPKQMPSQSMQIDHVGADAAEDSKIPIDEHPFFRSFAEMLPSGLAILDRDANAVFVNQNFYNLTTLRAEDKQFTSWPQSIHSDDYDRVMSAYQDAFSQQRQLRTEFRAKGEPYPWRLLLLTPLGDENLQHVSLREYGGFICCIVDISSEKSAELAERKAAKQARERKEQQERFIDMISHEIRNPLSAVLHCSEDISEAVQGKDQGRIDVELIQEAVETINLCVTHQKNIVDDVLSFSKLDASLLSLVPKPSQPARQLQNTLRMFQHEFRKQNLDFAFRVDEAYSACNLNWVMADIARISQVLINLITNAIKFTHTVKGERLVHVSVSASNERPDSYPPNIVFFQTDNYNMDATSTQEWGEGEVLYVMVAVKDSGIGISQEGQKRLFERFQQATPKTEEQYGGSGLGLNISRKICQLHGGEIGVSSTEKEGSTFGFFFKVRRSEVPSDFQAENEEEKEGQAQLRGKIQGLGKQRPGDLNSQEPFEWDSHQGEHAALEEARPEDFEKQTTTSMRERPKKDPASAEIPEGIKSQDDQAGEEQKTEDPKEEAPRAHVLLVEDNQINQRIVHRKLTSKGFKVTTANNGQEAVDKVQNAPKHSSGAEGAFDVILMDQEMPVLDGNGATRKIREFEKEEKLDHIPILGVTANVRGAQQDEMLAAGMDDVISKPYKIEDMVAKIISNTREREKS</sequence>
<dbReference type="Pfam" id="PF02518">
    <property type="entry name" value="HATPase_c"/>
    <property type="match status" value="1"/>
</dbReference>
<dbReference type="SUPFAM" id="SSF47384">
    <property type="entry name" value="Homodimeric domain of signal transducing histidine kinase"/>
    <property type="match status" value="1"/>
</dbReference>
<dbReference type="CDD" id="cd17546">
    <property type="entry name" value="REC_hyHK_CKI1_RcsC-like"/>
    <property type="match status" value="1"/>
</dbReference>
<dbReference type="InterPro" id="IPR036890">
    <property type="entry name" value="HATPase_C_sf"/>
</dbReference>
<evidence type="ECO:0000259" key="4">
    <source>
        <dbReference type="PROSITE" id="PS50109"/>
    </source>
</evidence>
<dbReference type="SMART" id="SM00388">
    <property type="entry name" value="HisKA"/>
    <property type="match status" value="1"/>
</dbReference>
<dbReference type="Pfam" id="PF00072">
    <property type="entry name" value="Response_reg"/>
    <property type="match status" value="1"/>
</dbReference>
<evidence type="ECO:0000256" key="1">
    <source>
        <dbReference type="ARBA" id="ARBA00022553"/>
    </source>
</evidence>
<feature type="compositionally biased region" description="Basic and acidic residues" evidence="3">
    <location>
        <begin position="666"/>
        <end position="686"/>
    </location>
</feature>
<keyword evidence="7" id="KW-1185">Reference proteome</keyword>
<dbReference type="InterPro" id="IPR000014">
    <property type="entry name" value="PAS"/>
</dbReference>
<dbReference type="CDD" id="cd00130">
    <property type="entry name" value="PAS"/>
    <property type="match status" value="1"/>
</dbReference>
<dbReference type="InterPro" id="IPR003661">
    <property type="entry name" value="HisK_dim/P_dom"/>
</dbReference>
<dbReference type="CDD" id="cd00082">
    <property type="entry name" value="HisKA"/>
    <property type="match status" value="1"/>
</dbReference>
<keyword evidence="1 2" id="KW-0597">Phosphoprotein</keyword>
<dbReference type="CDD" id="cd16922">
    <property type="entry name" value="HATPase_EvgS-ArcB-TorS-like"/>
    <property type="match status" value="1"/>
</dbReference>
<feature type="compositionally biased region" description="Basic and acidic residues" evidence="3">
    <location>
        <begin position="622"/>
        <end position="657"/>
    </location>
</feature>
<dbReference type="SUPFAM" id="SSF55785">
    <property type="entry name" value="PYP-like sensor domain (PAS domain)"/>
    <property type="match status" value="1"/>
</dbReference>
<dbReference type="Proteomes" id="UP001296104">
    <property type="component" value="Unassembled WGS sequence"/>
</dbReference>
<protein>
    <submittedName>
        <fullName evidence="6">Histidine kinase</fullName>
    </submittedName>
</protein>
<dbReference type="Gene3D" id="3.30.565.10">
    <property type="entry name" value="Histidine kinase-like ATPase, C-terminal domain"/>
    <property type="match status" value="1"/>
</dbReference>
<dbReference type="SMART" id="SM00091">
    <property type="entry name" value="PAS"/>
    <property type="match status" value="1"/>
</dbReference>
<keyword evidence="6" id="KW-0808">Transferase</keyword>
<dbReference type="InterPro" id="IPR003594">
    <property type="entry name" value="HATPase_dom"/>
</dbReference>
<name>A0AAI8YS90_9PEZI</name>
<feature type="compositionally biased region" description="Polar residues" evidence="3">
    <location>
        <begin position="104"/>
        <end position="118"/>
    </location>
</feature>
<organism evidence="6 7">
    <name type="scientific">Lecanosticta acicola</name>
    <dbReference type="NCBI Taxonomy" id="111012"/>
    <lineage>
        <taxon>Eukaryota</taxon>
        <taxon>Fungi</taxon>
        <taxon>Dikarya</taxon>
        <taxon>Ascomycota</taxon>
        <taxon>Pezizomycotina</taxon>
        <taxon>Dothideomycetes</taxon>
        <taxon>Dothideomycetidae</taxon>
        <taxon>Mycosphaerellales</taxon>
        <taxon>Mycosphaerellaceae</taxon>
        <taxon>Lecanosticta</taxon>
    </lineage>
</organism>
<gene>
    <name evidence="6" type="ORF">LECACI_7A001035</name>
</gene>
<dbReference type="InterPro" id="IPR004358">
    <property type="entry name" value="Sig_transdc_His_kin-like_C"/>
</dbReference>
<dbReference type="InterPro" id="IPR001789">
    <property type="entry name" value="Sig_transdc_resp-reg_receiver"/>
</dbReference>
<feature type="domain" description="Response regulatory" evidence="5">
    <location>
        <begin position="689"/>
        <end position="817"/>
    </location>
</feature>
<feature type="region of interest" description="Disordered" evidence="3">
    <location>
        <begin position="606"/>
        <end position="686"/>
    </location>
</feature>
<dbReference type="Gene3D" id="3.30.450.20">
    <property type="entry name" value="PAS domain"/>
    <property type="match status" value="1"/>
</dbReference>
<dbReference type="Pfam" id="PF00512">
    <property type="entry name" value="HisKA"/>
    <property type="match status" value="1"/>
</dbReference>
<evidence type="ECO:0000259" key="5">
    <source>
        <dbReference type="PROSITE" id="PS50110"/>
    </source>
</evidence>
<dbReference type="AlphaFoldDB" id="A0AAI8YS90"/>
<evidence type="ECO:0000313" key="7">
    <source>
        <dbReference type="Proteomes" id="UP001296104"/>
    </source>
</evidence>
<comment type="caution">
    <text evidence="6">The sequence shown here is derived from an EMBL/GenBank/DDBJ whole genome shotgun (WGS) entry which is preliminary data.</text>
</comment>
<dbReference type="Gene3D" id="1.10.287.130">
    <property type="match status" value="1"/>
</dbReference>
<feature type="region of interest" description="Disordered" evidence="3">
    <location>
        <begin position="97"/>
        <end position="123"/>
    </location>
</feature>
<dbReference type="PROSITE" id="PS50109">
    <property type="entry name" value="HIS_KIN"/>
    <property type="match status" value="1"/>
</dbReference>
<dbReference type="PANTHER" id="PTHR43719">
    <property type="entry name" value="TWO-COMPONENT HISTIDINE KINASE"/>
    <property type="match status" value="1"/>
</dbReference>
<dbReference type="InterPro" id="IPR005467">
    <property type="entry name" value="His_kinase_dom"/>
</dbReference>
<dbReference type="InterPro" id="IPR050956">
    <property type="entry name" value="2C_system_His_kinase"/>
</dbReference>
<feature type="region of interest" description="Disordered" evidence="3">
    <location>
        <begin position="1"/>
        <end position="25"/>
    </location>
</feature>
<evidence type="ECO:0000256" key="2">
    <source>
        <dbReference type="PROSITE-ProRule" id="PRU00169"/>
    </source>
</evidence>
<feature type="compositionally biased region" description="Polar residues" evidence="3">
    <location>
        <begin position="7"/>
        <end position="18"/>
    </location>
</feature>
<feature type="modified residue" description="4-aspartylphosphate" evidence="2">
    <location>
        <position position="747"/>
    </location>
</feature>
<proteinExistence type="predicted"/>
<dbReference type="InterPro" id="IPR035965">
    <property type="entry name" value="PAS-like_dom_sf"/>
</dbReference>
<evidence type="ECO:0000313" key="6">
    <source>
        <dbReference type="EMBL" id="CAK3811757.1"/>
    </source>
</evidence>
<dbReference type="Pfam" id="PF08447">
    <property type="entry name" value="PAS_3"/>
    <property type="match status" value="1"/>
</dbReference>
<dbReference type="InterPro" id="IPR036097">
    <property type="entry name" value="HisK_dim/P_sf"/>
</dbReference>
<evidence type="ECO:0000256" key="3">
    <source>
        <dbReference type="SAM" id="MobiDB-lite"/>
    </source>
</evidence>
<dbReference type="SMART" id="SM00448">
    <property type="entry name" value="REC"/>
    <property type="match status" value="1"/>
</dbReference>
<dbReference type="EMBL" id="CAVMBE010000003">
    <property type="protein sequence ID" value="CAK3811757.1"/>
    <property type="molecule type" value="Genomic_DNA"/>
</dbReference>
<dbReference type="PRINTS" id="PR00344">
    <property type="entry name" value="BCTRLSENSOR"/>
</dbReference>
<dbReference type="GO" id="GO:0000155">
    <property type="term" value="F:phosphorelay sensor kinase activity"/>
    <property type="evidence" value="ECO:0007669"/>
    <property type="project" value="InterPro"/>
</dbReference>
<dbReference type="Gene3D" id="3.40.50.2300">
    <property type="match status" value="1"/>
</dbReference>
<keyword evidence="6" id="KW-0418">Kinase</keyword>
<accession>A0AAI8YS90</accession>
<dbReference type="SUPFAM" id="SSF52172">
    <property type="entry name" value="CheY-like"/>
    <property type="match status" value="1"/>
</dbReference>
<feature type="domain" description="Histidine kinase" evidence="4">
    <location>
        <begin position="313"/>
        <end position="578"/>
    </location>
</feature>
<dbReference type="InterPro" id="IPR013655">
    <property type="entry name" value="PAS_fold_3"/>
</dbReference>